<name>A0A2I0AH70_9ASPA</name>
<keyword evidence="1" id="KW-0408">Iron</keyword>
<dbReference type="OrthoDB" id="1636651at2759"/>
<reference evidence="2 3" key="1">
    <citation type="journal article" date="2017" name="Nature">
        <title>The Apostasia genome and the evolution of orchids.</title>
        <authorList>
            <person name="Zhang G.Q."/>
            <person name="Liu K.W."/>
            <person name="Li Z."/>
            <person name="Lohaus R."/>
            <person name="Hsiao Y.Y."/>
            <person name="Niu S.C."/>
            <person name="Wang J.Y."/>
            <person name="Lin Y.C."/>
            <person name="Xu Q."/>
            <person name="Chen L.J."/>
            <person name="Yoshida K."/>
            <person name="Fujiwara S."/>
            <person name="Wang Z.W."/>
            <person name="Zhang Y.Q."/>
            <person name="Mitsuda N."/>
            <person name="Wang M."/>
            <person name="Liu G.H."/>
            <person name="Pecoraro L."/>
            <person name="Huang H.X."/>
            <person name="Xiao X.J."/>
            <person name="Lin M."/>
            <person name="Wu X.Y."/>
            <person name="Wu W.L."/>
            <person name="Chen Y.Y."/>
            <person name="Chang S.B."/>
            <person name="Sakamoto S."/>
            <person name="Ohme-Takagi M."/>
            <person name="Yagi M."/>
            <person name="Zeng S.J."/>
            <person name="Shen C.Y."/>
            <person name="Yeh C.M."/>
            <person name="Luo Y.B."/>
            <person name="Tsai W.C."/>
            <person name="Van de Peer Y."/>
            <person name="Liu Z.J."/>
        </authorList>
    </citation>
    <scope>NUCLEOTIDE SEQUENCE [LARGE SCALE GENOMIC DNA]</scope>
    <source>
        <strain evidence="3">cv. Shenzhen</strain>
        <tissue evidence="2">Stem</tissue>
    </source>
</reference>
<organism evidence="2 3">
    <name type="scientific">Apostasia shenzhenica</name>
    <dbReference type="NCBI Taxonomy" id="1088818"/>
    <lineage>
        <taxon>Eukaryota</taxon>
        <taxon>Viridiplantae</taxon>
        <taxon>Streptophyta</taxon>
        <taxon>Embryophyta</taxon>
        <taxon>Tracheophyta</taxon>
        <taxon>Spermatophyta</taxon>
        <taxon>Magnoliopsida</taxon>
        <taxon>Liliopsida</taxon>
        <taxon>Asparagales</taxon>
        <taxon>Orchidaceae</taxon>
        <taxon>Apostasioideae</taxon>
        <taxon>Apostasia</taxon>
    </lineage>
</organism>
<dbReference type="EC" id="2.8.1.8" evidence="2"/>
<keyword evidence="2" id="KW-0808">Transferase</keyword>
<keyword evidence="3" id="KW-1185">Reference proteome</keyword>
<proteinExistence type="predicted"/>
<dbReference type="EMBL" id="KZ451982">
    <property type="protein sequence ID" value="PKA54897.1"/>
    <property type="molecule type" value="Genomic_DNA"/>
</dbReference>
<gene>
    <name evidence="2" type="primary">LIP1P</name>
    <name evidence="2" type="ORF">AXF42_Ash000732</name>
</gene>
<dbReference type="PANTHER" id="PTHR10949:SF38">
    <property type="entry name" value="LIPOYL SYNTHASE, CHLOROPLASTIC"/>
    <property type="match status" value="1"/>
</dbReference>
<sequence>MRALRNRSGSGRGAAGGEVFLVAGVAKLKLNTVCVEDQCPNIAEVWGGGGDGIAAATIMLLGDTCNCGCRFYVVKTSRNPTAPDPLGPETTANAIASWGYVLVSYLP</sequence>
<dbReference type="InterPro" id="IPR003698">
    <property type="entry name" value="Lipoyl_synth"/>
</dbReference>
<keyword evidence="1" id="KW-0004">4Fe-4S</keyword>
<evidence type="ECO:0000313" key="2">
    <source>
        <dbReference type="EMBL" id="PKA54897.1"/>
    </source>
</evidence>
<dbReference type="GO" id="GO:0016992">
    <property type="term" value="F:lipoate synthase activity"/>
    <property type="evidence" value="ECO:0007669"/>
    <property type="project" value="UniProtKB-EC"/>
</dbReference>
<accession>A0A2I0AH70</accession>
<dbReference type="GO" id="GO:0051539">
    <property type="term" value="F:4 iron, 4 sulfur cluster binding"/>
    <property type="evidence" value="ECO:0007669"/>
    <property type="project" value="UniProtKB-KW"/>
</dbReference>
<keyword evidence="1" id="KW-0411">Iron-sulfur</keyword>
<keyword evidence="1" id="KW-0479">Metal-binding</keyword>
<protein>
    <submittedName>
        <fullName evidence="2">Lipoyl synthase, chloroplastic</fullName>
        <ecNumber evidence="2">2.8.1.8</ecNumber>
    </submittedName>
</protein>
<dbReference type="GO" id="GO:0005739">
    <property type="term" value="C:mitochondrion"/>
    <property type="evidence" value="ECO:0007669"/>
    <property type="project" value="TreeGrafter"/>
</dbReference>
<dbReference type="AlphaFoldDB" id="A0A2I0AH70"/>
<evidence type="ECO:0000313" key="3">
    <source>
        <dbReference type="Proteomes" id="UP000236161"/>
    </source>
</evidence>
<dbReference type="STRING" id="1088818.A0A2I0AH70"/>
<dbReference type="PANTHER" id="PTHR10949">
    <property type="entry name" value="LIPOYL SYNTHASE"/>
    <property type="match status" value="1"/>
</dbReference>
<evidence type="ECO:0000256" key="1">
    <source>
        <dbReference type="ARBA" id="ARBA00022485"/>
    </source>
</evidence>
<dbReference type="Proteomes" id="UP000236161">
    <property type="component" value="Unassembled WGS sequence"/>
</dbReference>